<reference evidence="1 2" key="1">
    <citation type="submission" date="2016-10" db="EMBL/GenBank/DDBJ databases">
        <authorList>
            <person name="de Groot N.N."/>
        </authorList>
    </citation>
    <scope>NUCLEOTIDE SEQUENCE [LARGE SCALE GENOMIC DNA]</scope>
    <source>
        <strain evidence="1 2">DSM 11363</strain>
    </source>
</reference>
<name>A0A1I0JIL0_9PSED</name>
<gene>
    <name evidence="1" type="ORF">SAMN05216197_1608</name>
</gene>
<dbReference type="AlphaFoldDB" id="A0A1I0JIL0"/>
<accession>A0A1I0JIL0</accession>
<evidence type="ECO:0000313" key="2">
    <source>
        <dbReference type="Proteomes" id="UP000182332"/>
    </source>
</evidence>
<dbReference type="EMBL" id="FOHW01000060">
    <property type="protein sequence ID" value="SEU10168.1"/>
    <property type="molecule type" value="Genomic_DNA"/>
</dbReference>
<protein>
    <submittedName>
        <fullName evidence="1">Uncharacterized protein</fullName>
    </submittedName>
</protein>
<evidence type="ECO:0000313" key="1">
    <source>
        <dbReference type="EMBL" id="SEU10168.1"/>
    </source>
</evidence>
<proteinExistence type="predicted"/>
<dbReference type="RefSeq" id="WP_074893383.1">
    <property type="nucleotide sequence ID" value="NZ_FOHW01000060.1"/>
</dbReference>
<dbReference type="OrthoDB" id="6902794at2"/>
<organism evidence="1 2">
    <name type="scientific">Pseudomonas graminis</name>
    <dbReference type="NCBI Taxonomy" id="158627"/>
    <lineage>
        <taxon>Bacteria</taxon>
        <taxon>Pseudomonadati</taxon>
        <taxon>Pseudomonadota</taxon>
        <taxon>Gammaproteobacteria</taxon>
        <taxon>Pseudomonadales</taxon>
        <taxon>Pseudomonadaceae</taxon>
        <taxon>Pseudomonas</taxon>
    </lineage>
</organism>
<dbReference type="Proteomes" id="UP000182332">
    <property type="component" value="Unassembled WGS sequence"/>
</dbReference>
<sequence length="95" mass="10390">MHPQIQQRVDGLNAMRARTHLATAEFYAMIGKEPPAQKVSYQAVAKSANAWHVVEIGTGKVVGFRFSYKEASNYAQQLESRAAGDVVALSQAVLQ</sequence>